<evidence type="ECO:0000313" key="3">
    <source>
        <dbReference type="Proteomes" id="UP000249910"/>
    </source>
</evidence>
<feature type="transmembrane region" description="Helical" evidence="1">
    <location>
        <begin position="25"/>
        <end position="47"/>
    </location>
</feature>
<accession>A0ABM6M2C6</accession>
<dbReference type="Proteomes" id="UP000249910">
    <property type="component" value="Chromosome"/>
</dbReference>
<name>A0ABM6M2C6_9GAMM</name>
<keyword evidence="3" id="KW-1185">Reference proteome</keyword>
<evidence type="ECO:0000256" key="1">
    <source>
        <dbReference type="SAM" id="Phobius"/>
    </source>
</evidence>
<keyword evidence="1" id="KW-1133">Transmembrane helix</keyword>
<keyword evidence="1" id="KW-0472">Membrane</keyword>
<sequence>MLLNLASTVTFAIASTKVFTNVKTLFNAASGLFSLIQYFAFGVIVFIESYIVISQFYLEGIFICICSVLLIYLQKYKKE</sequence>
<reference evidence="2 3" key="1">
    <citation type="submission" date="2017-06" db="EMBL/GenBank/DDBJ databases">
        <title>Complete genome of Francisella halioticida.</title>
        <authorList>
            <person name="Sjodin A."/>
        </authorList>
    </citation>
    <scope>NUCLEOTIDE SEQUENCE [LARGE SCALE GENOMIC DNA]</scope>
    <source>
        <strain evidence="2 3">DSM 23729</strain>
    </source>
</reference>
<protein>
    <submittedName>
        <fullName evidence="2">Uncharacterized protein</fullName>
    </submittedName>
</protein>
<gene>
    <name evidence="2" type="ORF">CDV26_07935</name>
</gene>
<proteinExistence type="predicted"/>
<dbReference type="EMBL" id="CP022132">
    <property type="protein sequence ID" value="ASG69037.1"/>
    <property type="molecule type" value="Genomic_DNA"/>
</dbReference>
<keyword evidence="1" id="KW-0812">Transmembrane</keyword>
<evidence type="ECO:0000313" key="2">
    <source>
        <dbReference type="EMBL" id="ASG69037.1"/>
    </source>
</evidence>
<feature type="transmembrane region" description="Helical" evidence="1">
    <location>
        <begin position="53"/>
        <end position="73"/>
    </location>
</feature>
<organism evidence="2 3">
    <name type="scientific">Francisella halioticida</name>
    <dbReference type="NCBI Taxonomy" id="549298"/>
    <lineage>
        <taxon>Bacteria</taxon>
        <taxon>Pseudomonadati</taxon>
        <taxon>Pseudomonadota</taxon>
        <taxon>Gammaproteobacteria</taxon>
        <taxon>Thiotrichales</taxon>
        <taxon>Francisellaceae</taxon>
        <taxon>Francisella</taxon>
    </lineage>
</organism>